<reference evidence="5 6" key="1">
    <citation type="submission" date="2019-06" db="EMBL/GenBank/DDBJ databases">
        <title>Sequencing the genomes of 1000 actinobacteria strains.</title>
        <authorList>
            <person name="Klenk H.-P."/>
        </authorList>
    </citation>
    <scope>NUCLEOTIDE SEQUENCE [LARGE SCALE GENOMIC DNA]</scope>
    <source>
        <strain evidence="5 6">DSM 45885</strain>
    </source>
</reference>
<evidence type="ECO:0000313" key="5">
    <source>
        <dbReference type="EMBL" id="TWG17195.1"/>
    </source>
</evidence>
<sequence length="484" mass="50331">MTTPNRRMAPTGRALAGGVLALGVAALLGGCVRPVEGVGAAERWSATRIAGLEITTGPSGPRADVTDARLVVVGGDGGEADRLARNAVDDVQRYWADELPATFGRGFDPVARLMSYDSTGPGGTVCGSDTRGAVNAFYCPADDTVAWDRGRLLPMLDDSFGPMAVVAVLAHEVGHAVQFRLRTVDGRTSSIVKEQQADCFAGAFFRWVAEGNAPHFQLSTGSGLNQILATLFFIRDSTETGFEAEGAHGNAFDRVSAFQFGFGDGPVRCARIDDAEVRRRITQPAGGRRSASGEATGNLPVIDRGALAALEKTLRAAFDRDGVTRPTIDLSPPACPEVTVTAPATYCPATNTIGLDLAELARLGTSPEQGQGGIGDFGAFAEVASRYALATQHGAGFPLTGLATAQRTACLSGVWAATVRAGRGAVLQLSPGDLDEAVAEMLAPRSLIAADVNGAGVPSGFARVEAFRDGFTADTPALCLSKYR</sequence>
<dbReference type="Pfam" id="PF04228">
    <property type="entry name" value="Zn_peptidase"/>
    <property type="match status" value="1"/>
</dbReference>
<dbReference type="GO" id="GO:0006508">
    <property type="term" value="P:proteolysis"/>
    <property type="evidence" value="ECO:0007669"/>
    <property type="project" value="UniProtKB-KW"/>
</dbReference>
<keyword evidence="3" id="KW-1133">Transmembrane helix</keyword>
<dbReference type="RefSeq" id="WP_208744974.1">
    <property type="nucleotide sequence ID" value="NZ_VIWZ01000001.1"/>
</dbReference>
<keyword evidence="5" id="KW-0378">Hydrolase</keyword>
<dbReference type="PANTHER" id="PTHR30168:SF0">
    <property type="entry name" value="INNER MEMBRANE PROTEIN"/>
    <property type="match status" value="1"/>
</dbReference>
<evidence type="ECO:0000256" key="2">
    <source>
        <dbReference type="ARBA" id="ARBA00022692"/>
    </source>
</evidence>
<dbReference type="PANTHER" id="PTHR30168">
    <property type="entry name" value="PUTATIVE MEMBRANE PROTEIN YPFJ"/>
    <property type="match status" value="1"/>
</dbReference>
<accession>A0A561W006</accession>
<evidence type="ECO:0000313" key="6">
    <source>
        <dbReference type="Proteomes" id="UP000317685"/>
    </source>
</evidence>
<dbReference type="Proteomes" id="UP000317685">
    <property type="component" value="Unassembled WGS sequence"/>
</dbReference>
<keyword evidence="5" id="KW-0645">Protease</keyword>
<name>A0A561W006_9ACTN</name>
<keyword evidence="4" id="KW-0472">Membrane</keyword>
<comment type="caution">
    <text evidence="5">The sequence shown here is derived from an EMBL/GenBank/DDBJ whole genome shotgun (WGS) entry which is preliminary data.</text>
</comment>
<proteinExistence type="predicted"/>
<dbReference type="InterPro" id="IPR007343">
    <property type="entry name" value="Uncharacterised_pept_Zn_put"/>
</dbReference>
<protein>
    <submittedName>
        <fullName evidence="5">Putative metalloprotease</fullName>
    </submittedName>
</protein>
<keyword evidence="6" id="KW-1185">Reference proteome</keyword>
<dbReference type="GeneID" id="300128114"/>
<comment type="subcellular location">
    <subcellularLocation>
        <location evidence="1">Membrane</location>
        <topology evidence="1">Single-pass membrane protein</topology>
    </subcellularLocation>
</comment>
<dbReference type="SUPFAM" id="SSF55486">
    <property type="entry name" value="Metalloproteases ('zincins'), catalytic domain"/>
    <property type="match status" value="1"/>
</dbReference>
<organism evidence="5 6">
    <name type="scientific">Micromonospora taraxaci</name>
    <dbReference type="NCBI Taxonomy" id="1316803"/>
    <lineage>
        <taxon>Bacteria</taxon>
        <taxon>Bacillati</taxon>
        <taxon>Actinomycetota</taxon>
        <taxon>Actinomycetes</taxon>
        <taxon>Micromonosporales</taxon>
        <taxon>Micromonosporaceae</taxon>
        <taxon>Micromonospora</taxon>
    </lineage>
</organism>
<dbReference type="GO" id="GO:0016020">
    <property type="term" value="C:membrane"/>
    <property type="evidence" value="ECO:0007669"/>
    <property type="project" value="UniProtKB-SubCell"/>
</dbReference>
<keyword evidence="5" id="KW-0482">Metalloprotease</keyword>
<evidence type="ECO:0000256" key="1">
    <source>
        <dbReference type="ARBA" id="ARBA00004167"/>
    </source>
</evidence>
<gene>
    <name evidence="5" type="ORF">FHU34_112536</name>
</gene>
<dbReference type="GO" id="GO:0008237">
    <property type="term" value="F:metallopeptidase activity"/>
    <property type="evidence" value="ECO:0007669"/>
    <property type="project" value="UniProtKB-KW"/>
</dbReference>
<dbReference type="PROSITE" id="PS51257">
    <property type="entry name" value="PROKAR_LIPOPROTEIN"/>
    <property type="match status" value="1"/>
</dbReference>
<dbReference type="EMBL" id="VIWZ01000001">
    <property type="protein sequence ID" value="TWG17195.1"/>
    <property type="molecule type" value="Genomic_DNA"/>
</dbReference>
<evidence type="ECO:0000256" key="4">
    <source>
        <dbReference type="ARBA" id="ARBA00023136"/>
    </source>
</evidence>
<keyword evidence="2" id="KW-0812">Transmembrane</keyword>
<dbReference type="AlphaFoldDB" id="A0A561W006"/>
<evidence type="ECO:0000256" key="3">
    <source>
        <dbReference type="ARBA" id="ARBA00022989"/>
    </source>
</evidence>